<keyword evidence="2" id="KW-0813">Transport</keyword>
<keyword evidence="3" id="KW-1003">Cell membrane</keyword>
<feature type="transmembrane region" description="Helical" evidence="9">
    <location>
        <begin position="59"/>
        <end position="76"/>
    </location>
</feature>
<dbReference type="EMBL" id="CP041636">
    <property type="protein sequence ID" value="QDO96409.1"/>
    <property type="molecule type" value="Genomic_DNA"/>
</dbReference>
<evidence type="ECO:0000256" key="1">
    <source>
        <dbReference type="ARBA" id="ARBA00004651"/>
    </source>
</evidence>
<evidence type="ECO:0000256" key="3">
    <source>
        <dbReference type="ARBA" id="ARBA00022475"/>
    </source>
</evidence>
<dbReference type="PANTHER" id="PTHR11795:SF451">
    <property type="entry name" value="ABC TRANSPORTER PERMEASE PROTEIN"/>
    <property type="match status" value="1"/>
</dbReference>
<gene>
    <name evidence="10" type="ORF">FNB15_03545</name>
</gene>
<keyword evidence="4 9" id="KW-0812">Transmembrane</keyword>
<protein>
    <submittedName>
        <fullName evidence="10">Branched-chain amino acid ABC transporter permease</fullName>
    </submittedName>
</protein>
<feature type="transmembrane region" description="Helical" evidence="9">
    <location>
        <begin position="116"/>
        <end position="140"/>
    </location>
</feature>
<proteinExistence type="inferred from homology"/>
<dbReference type="PANTHER" id="PTHR11795">
    <property type="entry name" value="BRANCHED-CHAIN AMINO ACID TRANSPORT SYSTEM PERMEASE PROTEIN LIVH"/>
    <property type="match status" value="1"/>
</dbReference>
<evidence type="ECO:0000256" key="6">
    <source>
        <dbReference type="ARBA" id="ARBA00022989"/>
    </source>
</evidence>
<dbReference type="GO" id="GO:0005886">
    <property type="term" value="C:plasma membrane"/>
    <property type="evidence" value="ECO:0007669"/>
    <property type="project" value="UniProtKB-SubCell"/>
</dbReference>
<dbReference type="InterPro" id="IPR001851">
    <property type="entry name" value="ABC_transp_permease"/>
</dbReference>
<sequence length="315" mass="33479">MKSAATPKWCVLISAMRGADHPMSSFYEFMEFSLLGLFSGGVLALIGLSFVLVYKGTRVINFATGDVMMLGAYLYYTCHVVLGWPLLIAFALSIIGIAVLAFIIERSVLRPLSGQSVISVLMATIGISAVLHGLTEVVWGSDTHSTPSLLPRMPLNLGEILIPGYVFGNFILAAALITAFLLFFRYSRTGVTLRAVANDPVTACTMGIDIRNAQRLTWMLAGLSGTVAGVLVAATAGLSPLLATTALGVFAVIILGGLDSIIGAIIAGLVIGWLDGVMVGYMGGKVREVVPYIVVLTILVFRPYGLFGTRTIERL</sequence>
<keyword evidence="6 9" id="KW-1133">Transmembrane helix</keyword>
<comment type="similarity">
    <text evidence="8">Belongs to the binding-protein-dependent transport system permease family. LivHM subfamily.</text>
</comment>
<keyword evidence="5" id="KW-0029">Amino-acid transport</keyword>
<dbReference type="GO" id="GO:0022857">
    <property type="term" value="F:transmembrane transporter activity"/>
    <property type="evidence" value="ECO:0007669"/>
    <property type="project" value="InterPro"/>
</dbReference>
<evidence type="ECO:0000256" key="4">
    <source>
        <dbReference type="ARBA" id="ARBA00022692"/>
    </source>
</evidence>
<evidence type="ECO:0000313" key="10">
    <source>
        <dbReference type="EMBL" id="QDO96409.1"/>
    </source>
</evidence>
<feature type="transmembrane region" description="Helical" evidence="9">
    <location>
        <begin position="32"/>
        <end position="52"/>
    </location>
</feature>
<evidence type="ECO:0000256" key="7">
    <source>
        <dbReference type="ARBA" id="ARBA00023136"/>
    </source>
</evidence>
<dbReference type="AlphaFoldDB" id="A0A516GXZ0"/>
<feature type="transmembrane region" description="Helical" evidence="9">
    <location>
        <begin position="160"/>
        <end position="184"/>
    </location>
</feature>
<reference evidence="10 11" key="1">
    <citation type="submission" date="2019-07" db="EMBL/GenBank/DDBJ databases">
        <title>Genome sequencing for Ferrovibrio sp. K5.</title>
        <authorList>
            <person name="Park S.-J."/>
        </authorList>
    </citation>
    <scope>NUCLEOTIDE SEQUENCE [LARGE SCALE GENOMIC DNA]</scope>
    <source>
        <strain evidence="10 11">K5</strain>
    </source>
</reference>
<organism evidence="10 11">
    <name type="scientific">Ferrovibrio terrae</name>
    <dbReference type="NCBI Taxonomy" id="2594003"/>
    <lineage>
        <taxon>Bacteria</taxon>
        <taxon>Pseudomonadati</taxon>
        <taxon>Pseudomonadota</taxon>
        <taxon>Alphaproteobacteria</taxon>
        <taxon>Rhodospirillales</taxon>
        <taxon>Rhodospirillaceae</taxon>
        <taxon>Ferrovibrio</taxon>
    </lineage>
</organism>
<dbReference type="Pfam" id="PF02653">
    <property type="entry name" value="BPD_transp_2"/>
    <property type="match status" value="1"/>
</dbReference>
<comment type="subcellular location">
    <subcellularLocation>
        <location evidence="1">Cell membrane</location>
        <topology evidence="1">Multi-pass membrane protein</topology>
    </subcellularLocation>
</comment>
<evidence type="ECO:0000256" key="2">
    <source>
        <dbReference type="ARBA" id="ARBA00022448"/>
    </source>
</evidence>
<evidence type="ECO:0000256" key="8">
    <source>
        <dbReference type="ARBA" id="ARBA00037998"/>
    </source>
</evidence>
<keyword evidence="11" id="KW-1185">Reference proteome</keyword>
<name>A0A516GXZ0_9PROT</name>
<dbReference type="OrthoDB" id="9778908at2"/>
<feature type="transmembrane region" description="Helical" evidence="9">
    <location>
        <begin position="289"/>
        <end position="307"/>
    </location>
</feature>
<dbReference type="GO" id="GO:0006865">
    <property type="term" value="P:amino acid transport"/>
    <property type="evidence" value="ECO:0007669"/>
    <property type="project" value="UniProtKB-KW"/>
</dbReference>
<dbReference type="KEGG" id="fer:FNB15_03545"/>
<dbReference type="InterPro" id="IPR052157">
    <property type="entry name" value="BCAA_transport_permease"/>
</dbReference>
<evidence type="ECO:0000256" key="9">
    <source>
        <dbReference type="SAM" id="Phobius"/>
    </source>
</evidence>
<keyword evidence="7 9" id="KW-0472">Membrane</keyword>
<accession>A0A516GXZ0</accession>
<dbReference type="CDD" id="cd06582">
    <property type="entry name" value="TM_PBP1_LivH_like"/>
    <property type="match status" value="1"/>
</dbReference>
<evidence type="ECO:0000256" key="5">
    <source>
        <dbReference type="ARBA" id="ARBA00022970"/>
    </source>
</evidence>
<evidence type="ECO:0000313" key="11">
    <source>
        <dbReference type="Proteomes" id="UP000317496"/>
    </source>
</evidence>
<dbReference type="Proteomes" id="UP000317496">
    <property type="component" value="Chromosome"/>
</dbReference>
<feature type="transmembrane region" description="Helical" evidence="9">
    <location>
        <begin position="82"/>
        <end position="104"/>
    </location>
</feature>
<feature type="transmembrane region" description="Helical" evidence="9">
    <location>
        <begin position="216"/>
        <end position="235"/>
    </location>
</feature>